<dbReference type="Proteomes" id="UP000276133">
    <property type="component" value="Unassembled WGS sequence"/>
</dbReference>
<dbReference type="AlphaFoldDB" id="A0A3M7RS70"/>
<organism evidence="1 2">
    <name type="scientific">Brachionus plicatilis</name>
    <name type="common">Marine rotifer</name>
    <name type="synonym">Brachionus muelleri</name>
    <dbReference type="NCBI Taxonomy" id="10195"/>
    <lineage>
        <taxon>Eukaryota</taxon>
        <taxon>Metazoa</taxon>
        <taxon>Spiralia</taxon>
        <taxon>Gnathifera</taxon>
        <taxon>Rotifera</taxon>
        <taxon>Eurotatoria</taxon>
        <taxon>Monogononta</taxon>
        <taxon>Pseudotrocha</taxon>
        <taxon>Ploima</taxon>
        <taxon>Brachionidae</taxon>
        <taxon>Brachionus</taxon>
    </lineage>
</organism>
<keyword evidence="2" id="KW-1185">Reference proteome</keyword>
<sequence>MRMMRFLLNVNDENEIFDTRLLDFTKIFNDIDLSIKVLICYMDFIKFNYNINTNNFEIKNLKINCMLKISLFKLTKMIDYF</sequence>
<name>A0A3M7RS70_BRAPC</name>
<dbReference type="EMBL" id="REGN01002761">
    <property type="protein sequence ID" value="RNA26319.1"/>
    <property type="molecule type" value="Genomic_DNA"/>
</dbReference>
<evidence type="ECO:0000313" key="1">
    <source>
        <dbReference type="EMBL" id="RNA26319.1"/>
    </source>
</evidence>
<accession>A0A3M7RS70</accession>
<comment type="caution">
    <text evidence="1">The sequence shown here is derived from an EMBL/GenBank/DDBJ whole genome shotgun (WGS) entry which is preliminary data.</text>
</comment>
<proteinExistence type="predicted"/>
<evidence type="ECO:0000313" key="2">
    <source>
        <dbReference type="Proteomes" id="UP000276133"/>
    </source>
</evidence>
<gene>
    <name evidence="1" type="ORF">BpHYR1_013233</name>
</gene>
<reference evidence="1 2" key="1">
    <citation type="journal article" date="2018" name="Sci. Rep.">
        <title>Genomic signatures of local adaptation to the degree of environmental predictability in rotifers.</title>
        <authorList>
            <person name="Franch-Gras L."/>
            <person name="Hahn C."/>
            <person name="Garcia-Roger E.M."/>
            <person name="Carmona M.J."/>
            <person name="Serra M."/>
            <person name="Gomez A."/>
        </authorList>
    </citation>
    <scope>NUCLEOTIDE SEQUENCE [LARGE SCALE GENOMIC DNA]</scope>
    <source>
        <strain evidence="1">HYR1</strain>
    </source>
</reference>
<protein>
    <submittedName>
        <fullName evidence="1">Uncharacterized protein</fullName>
    </submittedName>
</protein>